<evidence type="ECO:0000256" key="10">
    <source>
        <dbReference type="ARBA" id="ARBA00049252"/>
    </source>
</evidence>
<comment type="catalytic activity">
    <reaction evidence="10 12">
        <text>2'-deoxycytidine + H2O + H(+) = 2'-deoxyuridine + NH4(+)</text>
        <dbReference type="Rhea" id="RHEA:13433"/>
        <dbReference type="ChEBI" id="CHEBI:15377"/>
        <dbReference type="ChEBI" id="CHEBI:15378"/>
        <dbReference type="ChEBI" id="CHEBI:15698"/>
        <dbReference type="ChEBI" id="CHEBI:16450"/>
        <dbReference type="ChEBI" id="CHEBI:28938"/>
        <dbReference type="EC" id="3.5.4.5"/>
    </reaction>
</comment>
<organism evidence="14 15">
    <name type="scientific">Anaerococcus murdochii</name>
    <dbReference type="NCBI Taxonomy" id="411577"/>
    <lineage>
        <taxon>Bacteria</taxon>
        <taxon>Bacillati</taxon>
        <taxon>Bacillota</taxon>
        <taxon>Tissierellia</taxon>
        <taxon>Tissierellales</taxon>
        <taxon>Peptoniphilaceae</taxon>
        <taxon>Anaerococcus</taxon>
    </lineage>
</organism>
<dbReference type="InterPro" id="IPR016193">
    <property type="entry name" value="Cytidine_deaminase-like"/>
</dbReference>
<reference evidence="14 15" key="1">
    <citation type="submission" date="2021-08" db="EMBL/GenBank/DDBJ databases">
        <title>FDA dAtabase for Regulatory Grade micrObial Sequences (FDA-ARGOS): Supporting development and validation of Infectious Disease Dx tests.</title>
        <authorList>
            <person name="Sproer C."/>
            <person name="Gronow S."/>
            <person name="Severitt S."/>
            <person name="Schroder I."/>
            <person name="Tallon L."/>
            <person name="Sadzewicz L."/>
            <person name="Zhao X."/>
            <person name="Boylan J."/>
            <person name="Ott S."/>
            <person name="Bowen H."/>
            <person name="Vavikolanu K."/>
            <person name="Hazen T."/>
            <person name="Aluvathingal J."/>
            <person name="Nadendla S."/>
            <person name="Lowell S."/>
            <person name="Myers T."/>
            <person name="Yan Y."/>
            <person name="Sichtig H."/>
        </authorList>
    </citation>
    <scope>NUCLEOTIDE SEQUENCE [LARGE SCALE GENOMIC DNA]</scope>
    <source>
        <strain evidence="14 15">FDAARGOS_1460</strain>
    </source>
</reference>
<dbReference type="NCBIfam" id="TIGR01354">
    <property type="entry name" value="cyt_deam_tetra"/>
    <property type="match status" value="1"/>
</dbReference>
<dbReference type="InterPro" id="IPR050202">
    <property type="entry name" value="Cyt/Deoxycyt_deaminase"/>
</dbReference>
<comment type="caution">
    <text evidence="14">The sequence shown here is derived from an EMBL/GenBank/DDBJ whole genome shotgun (WGS) entry which is preliminary data.</text>
</comment>
<dbReference type="GO" id="GO:0004126">
    <property type="term" value="F:cytidine deaminase activity"/>
    <property type="evidence" value="ECO:0007669"/>
    <property type="project" value="UniProtKB-EC"/>
</dbReference>
<evidence type="ECO:0000256" key="6">
    <source>
        <dbReference type="ARBA" id="ARBA00022723"/>
    </source>
</evidence>
<comment type="similarity">
    <text evidence="3 12">Belongs to the cytidine and deoxycytidylate deaminase family.</text>
</comment>
<dbReference type="EMBL" id="JAIPME010000002">
    <property type="protein sequence ID" value="MBZ2386114.1"/>
    <property type="molecule type" value="Genomic_DNA"/>
</dbReference>
<dbReference type="PROSITE" id="PS00903">
    <property type="entry name" value="CYT_DCMP_DEAMINASES_1"/>
    <property type="match status" value="1"/>
</dbReference>
<comment type="cofactor">
    <cofactor evidence="1 12">
        <name>Zn(2+)</name>
        <dbReference type="ChEBI" id="CHEBI:29105"/>
    </cofactor>
</comment>
<dbReference type="CDD" id="cd01283">
    <property type="entry name" value="cytidine_deaminase"/>
    <property type="match status" value="1"/>
</dbReference>
<dbReference type="Gene3D" id="3.40.140.10">
    <property type="entry name" value="Cytidine Deaminase, domain 2"/>
    <property type="match status" value="1"/>
</dbReference>
<name>A0ABS7SX48_9FIRM</name>
<evidence type="ECO:0000256" key="9">
    <source>
        <dbReference type="ARBA" id="ARBA00032005"/>
    </source>
</evidence>
<evidence type="ECO:0000256" key="5">
    <source>
        <dbReference type="ARBA" id="ARBA00018266"/>
    </source>
</evidence>
<sequence>MTEIKDLIKKAIEIKKRAYAPYSNFHVACVVMTKSGRIFEGVNIENAAYSPTLCAERNALSTAITEGEREFAYIVITGDSEYTYPCGVCRQFIREFADCDTKIIVARDPESYKTYRIDELLPESFSKKDLE</sequence>
<accession>A0ABS7SX48</accession>
<dbReference type="PANTHER" id="PTHR11644:SF2">
    <property type="entry name" value="CYTIDINE DEAMINASE"/>
    <property type="match status" value="1"/>
</dbReference>
<dbReference type="SUPFAM" id="SSF53927">
    <property type="entry name" value="Cytidine deaminase-like"/>
    <property type="match status" value="1"/>
</dbReference>
<feature type="domain" description="CMP/dCMP-type deaminase" evidence="13">
    <location>
        <begin position="2"/>
        <end position="128"/>
    </location>
</feature>
<comment type="function">
    <text evidence="2 12">This enzyme scavenges exogenous and endogenous cytidine and 2'-deoxycytidine for UMP synthesis.</text>
</comment>
<evidence type="ECO:0000313" key="15">
    <source>
        <dbReference type="Proteomes" id="UP000734271"/>
    </source>
</evidence>
<evidence type="ECO:0000256" key="8">
    <source>
        <dbReference type="ARBA" id="ARBA00022833"/>
    </source>
</evidence>
<evidence type="ECO:0000256" key="11">
    <source>
        <dbReference type="ARBA" id="ARBA00049558"/>
    </source>
</evidence>
<dbReference type="Pfam" id="PF00383">
    <property type="entry name" value="dCMP_cyt_deam_1"/>
    <property type="match status" value="1"/>
</dbReference>
<dbReference type="InterPro" id="IPR006262">
    <property type="entry name" value="Cyt_deam_tetra"/>
</dbReference>
<dbReference type="NCBIfam" id="NF004064">
    <property type="entry name" value="PRK05578.1"/>
    <property type="match status" value="1"/>
</dbReference>
<evidence type="ECO:0000256" key="12">
    <source>
        <dbReference type="RuleBase" id="RU364006"/>
    </source>
</evidence>
<dbReference type="EC" id="3.5.4.5" evidence="4 12"/>
<evidence type="ECO:0000256" key="7">
    <source>
        <dbReference type="ARBA" id="ARBA00022801"/>
    </source>
</evidence>
<dbReference type="InterPro" id="IPR016192">
    <property type="entry name" value="APOBEC/CMP_deaminase_Zn-bd"/>
</dbReference>
<protein>
    <recommendedName>
        <fullName evidence="5 12">Cytidine deaminase</fullName>
        <ecNumber evidence="4 12">3.5.4.5</ecNumber>
    </recommendedName>
    <alternativeName>
        <fullName evidence="9 12">Cytidine aminohydrolase</fullName>
    </alternativeName>
</protein>
<evidence type="ECO:0000256" key="1">
    <source>
        <dbReference type="ARBA" id="ARBA00001947"/>
    </source>
</evidence>
<dbReference type="RefSeq" id="WP_223417986.1">
    <property type="nucleotide sequence ID" value="NZ_JAIPME010000002.1"/>
</dbReference>
<evidence type="ECO:0000256" key="4">
    <source>
        <dbReference type="ARBA" id="ARBA00012783"/>
    </source>
</evidence>
<keyword evidence="7 12" id="KW-0378">Hydrolase</keyword>
<evidence type="ECO:0000259" key="13">
    <source>
        <dbReference type="PROSITE" id="PS51747"/>
    </source>
</evidence>
<comment type="catalytic activity">
    <reaction evidence="11 12">
        <text>cytidine + H2O + H(+) = uridine + NH4(+)</text>
        <dbReference type="Rhea" id="RHEA:16069"/>
        <dbReference type="ChEBI" id="CHEBI:15377"/>
        <dbReference type="ChEBI" id="CHEBI:15378"/>
        <dbReference type="ChEBI" id="CHEBI:16704"/>
        <dbReference type="ChEBI" id="CHEBI:17562"/>
        <dbReference type="ChEBI" id="CHEBI:28938"/>
        <dbReference type="EC" id="3.5.4.5"/>
    </reaction>
</comment>
<dbReference type="PANTHER" id="PTHR11644">
    <property type="entry name" value="CYTIDINE DEAMINASE"/>
    <property type="match status" value="1"/>
</dbReference>
<gene>
    <name evidence="14" type="primary">cdd</name>
    <name evidence="14" type="ORF">K8P03_02205</name>
</gene>
<keyword evidence="6 12" id="KW-0479">Metal-binding</keyword>
<evidence type="ECO:0000313" key="14">
    <source>
        <dbReference type="EMBL" id="MBZ2386114.1"/>
    </source>
</evidence>
<keyword evidence="8 12" id="KW-0862">Zinc</keyword>
<evidence type="ECO:0000256" key="2">
    <source>
        <dbReference type="ARBA" id="ARBA00003949"/>
    </source>
</evidence>
<dbReference type="Proteomes" id="UP000734271">
    <property type="component" value="Unassembled WGS sequence"/>
</dbReference>
<evidence type="ECO:0000256" key="3">
    <source>
        <dbReference type="ARBA" id="ARBA00006576"/>
    </source>
</evidence>
<keyword evidence="15" id="KW-1185">Reference proteome</keyword>
<dbReference type="PROSITE" id="PS51747">
    <property type="entry name" value="CYT_DCMP_DEAMINASES_2"/>
    <property type="match status" value="1"/>
</dbReference>
<proteinExistence type="inferred from homology"/>
<dbReference type="InterPro" id="IPR002125">
    <property type="entry name" value="CMP_dCMP_dom"/>
</dbReference>